<name>A0A7Z2VLQ1_9BACL</name>
<feature type="domain" description="SLH" evidence="3">
    <location>
        <begin position="1220"/>
        <end position="1283"/>
    </location>
</feature>
<dbReference type="PANTHER" id="PTHR43308:SF5">
    <property type="entry name" value="S-LAYER PROTEIN _ PEPTIDOGLYCAN ENDO-BETA-N-ACETYLGLUCOSAMINIDASE"/>
    <property type="match status" value="1"/>
</dbReference>
<feature type="signal peptide" evidence="2">
    <location>
        <begin position="1"/>
        <end position="27"/>
    </location>
</feature>
<dbReference type="InterPro" id="IPR028059">
    <property type="entry name" value="SWM_rpt"/>
</dbReference>
<evidence type="ECO:0000313" key="5">
    <source>
        <dbReference type="Proteomes" id="UP000502248"/>
    </source>
</evidence>
<dbReference type="InterPro" id="IPR014755">
    <property type="entry name" value="Cu-Rt/internalin_Ig-like"/>
</dbReference>
<dbReference type="InterPro" id="IPR001119">
    <property type="entry name" value="SLH_dom"/>
</dbReference>
<dbReference type="PROSITE" id="PS51272">
    <property type="entry name" value="SLH"/>
    <property type="match status" value="3"/>
</dbReference>
<evidence type="ECO:0000313" key="4">
    <source>
        <dbReference type="EMBL" id="QJD85244.1"/>
    </source>
</evidence>
<dbReference type="NCBIfam" id="TIGR02059">
    <property type="entry name" value="swm_rep_I"/>
    <property type="match status" value="4"/>
</dbReference>
<dbReference type="InterPro" id="IPR032812">
    <property type="entry name" value="SbsA_Ig"/>
</dbReference>
<organism evidence="4 5">
    <name type="scientific">Cohnella herbarum</name>
    <dbReference type="NCBI Taxonomy" id="2728023"/>
    <lineage>
        <taxon>Bacteria</taxon>
        <taxon>Bacillati</taxon>
        <taxon>Bacillota</taxon>
        <taxon>Bacilli</taxon>
        <taxon>Bacillales</taxon>
        <taxon>Paenibacillaceae</taxon>
        <taxon>Cohnella</taxon>
    </lineage>
</organism>
<dbReference type="PANTHER" id="PTHR43308">
    <property type="entry name" value="OUTER MEMBRANE PROTEIN ALPHA-RELATED"/>
    <property type="match status" value="1"/>
</dbReference>
<dbReference type="InterPro" id="IPR051465">
    <property type="entry name" value="Cell_Envelope_Struct_Comp"/>
</dbReference>
<reference evidence="4 5" key="1">
    <citation type="submission" date="2020-04" db="EMBL/GenBank/DDBJ databases">
        <title>Genome sequencing of novel species.</title>
        <authorList>
            <person name="Heo J."/>
            <person name="Kim S.-J."/>
            <person name="Kim J.-S."/>
            <person name="Hong S.-B."/>
            <person name="Kwon S.-W."/>
        </authorList>
    </citation>
    <scope>NUCLEOTIDE SEQUENCE [LARGE SCALE GENOMIC DNA]</scope>
    <source>
        <strain evidence="4 5">MFER-1</strain>
    </source>
</reference>
<accession>A0A7Z2VLQ1</accession>
<dbReference type="KEGG" id="cheb:HH215_20080"/>
<gene>
    <name evidence="4" type="ORF">HH215_20080</name>
</gene>
<dbReference type="RefSeq" id="WP_169281509.1">
    <property type="nucleotide sequence ID" value="NZ_CP051680.1"/>
</dbReference>
<protein>
    <recommendedName>
        <fullName evidence="3">SLH domain-containing protein</fullName>
    </recommendedName>
</protein>
<keyword evidence="1 2" id="KW-0732">Signal</keyword>
<feature type="domain" description="SLH" evidence="3">
    <location>
        <begin position="1159"/>
        <end position="1219"/>
    </location>
</feature>
<dbReference type="Pfam" id="PF13753">
    <property type="entry name" value="SWM_repeat"/>
    <property type="match status" value="4"/>
</dbReference>
<dbReference type="Pfam" id="PF00395">
    <property type="entry name" value="SLH"/>
    <property type="match status" value="3"/>
</dbReference>
<proteinExistence type="predicted"/>
<keyword evidence="5" id="KW-1185">Reference proteome</keyword>
<evidence type="ECO:0000256" key="2">
    <source>
        <dbReference type="SAM" id="SignalP"/>
    </source>
</evidence>
<evidence type="ECO:0000259" key="3">
    <source>
        <dbReference type="PROSITE" id="PS51272"/>
    </source>
</evidence>
<dbReference type="Proteomes" id="UP000502248">
    <property type="component" value="Chromosome"/>
</dbReference>
<dbReference type="EMBL" id="CP051680">
    <property type="protein sequence ID" value="QJD85244.1"/>
    <property type="molecule type" value="Genomic_DNA"/>
</dbReference>
<evidence type="ECO:0000256" key="1">
    <source>
        <dbReference type="ARBA" id="ARBA00022729"/>
    </source>
</evidence>
<sequence>MQLKRTLSLLLFISLIVQSLSITVATAAPVKSEVHALAGETSFEPSGFFPIKGATSVVPNTILKLTFNEAIILGTGNIVLTNVGGTAFSESYAITDTSVVQLDTVSTSIIIKPRNPLPAGTYQVTVPSTAVISYGTPTKAFVGIDGITKQWTFQVEDLLVTYLFPAIASQTVDPVNQANLSMSFNREVSAGSGYIQVKRASDNVTVYTSEIKPEYITGLTVNVPISGLDYNTIYHILIDSGVLRDKVNGGAYAGFSAGLWSFKTKPALDTIKPKAVSYAPVNNGTVGDLKLAYLSMQFDERVFANENKSLVITNAANGSLVCTIPANLTVDPVDGSKINANLKGASCPDLVNNTNYTVTIGPDVYRDASGNYFEGVSWKFKALVDTIPPAISAYAPMVSSTNVSISTTVLSLTFNEPLGALLGTAKAYIFPQNSPSSRRELTMTLDSANNKVLFSLTGSGTLSNSTQYSISVPENTIQDTTGNKFAGISNPLQWTFQTGTNSMPVINSSSIDGANIVLTYNENLDSNKVPAASNFYVTVNDVVTPVTGVTIYNSEVRISLQYNVLIGQTVKVSYFQDANIPGRRLQNISGVAAESFSNRIVTNMTDSTLPKPVSGTIYGDTLTLTFNRSIPLLPTGAQSQFTVKQNGSTIGIKSAVVYGTTLNLTFSSNSTSPMPVSITYTPGANPLRDQSGNLVPAFTDFYVRNVHDNAPPTLSSATLNGNKIVLNYNEGLNTTSVPPKNSFSIVASGTNTALPTITNVAVINNTIELTLSSSVAANIPLLLYYYPTSPAIIDLSSNAAPAIVGFSFTTGSSAVAQLSTLNATNNQIALTYSSTLSATSIPYITQYGAKFDGVAVPVTAVSVSGTQVILTLSTAVRVGQRVTLSYNVSGVPLKDSLSQSVVAFTDLTVTNNGGSGTPLPGNLPEYLESDGAGGVRFIVDKVSTAVSAATPSGRTANRYMINGDKLLASFDAIKQGSGITVPMITFKVPTTEAGALVGIPLRAIMDATSKASNASFRLDYGDVQFTIPLKAINYNKQLQSTGGDVSTAYILLNIEKVQNTPLASSLAGRGAQLLATPANFSASMLAGGREREIDGYETYVTRTFVLSSTGGTGNGDISVVRIDNDSGDVTYVPTNIQNATGGVNVNFKRKGNSTYAVIRNNAVFTDMTKHWARDDVAILGSKFIVRGPTLTTFSPGREITRSEFAEYIARGLGLNGATASAAKFKDVGTTFKTASYIGAVSDAGIVEGDTSGRFKPNAPITREEMATILVRAMKYAEVQTTPNSSALNEFKDKAKVSSWAKDGMATSVTAGFIKGSTTKTINPQSNATRAEAAIMIKRFLEYVDFL</sequence>
<dbReference type="Gene3D" id="2.60.40.1220">
    <property type="match status" value="1"/>
</dbReference>
<dbReference type="Pfam" id="PF13205">
    <property type="entry name" value="Big_5"/>
    <property type="match status" value="3"/>
</dbReference>
<feature type="chain" id="PRO_5030815998" description="SLH domain-containing protein" evidence="2">
    <location>
        <begin position="28"/>
        <end position="1346"/>
    </location>
</feature>
<dbReference type="InterPro" id="IPR011801">
    <property type="entry name" value="Swm_rep_I_cyn"/>
</dbReference>
<feature type="domain" description="SLH" evidence="3">
    <location>
        <begin position="1287"/>
        <end position="1346"/>
    </location>
</feature>